<protein>
    <submittedName>
        <fullName evidence="1">Uncharacterized protein</fullName>
    </submittedName>
</protein>
<evidence type="ECO:0000313" key="2">
    <source>
        <dbReference type="Proteomes" id="UP000887159"/>
    </source>
</evidence>
<accession>A0A8X6WAR6</accession>
<proteinExistence type="predicted"/>
<evidence type="ECO:0000313" key="1">
    <source>
        <dbReference type="EMBL" id="GFY30716.1"/>
    </source>
</evidence>
<sequence length="68" mass="7897">MMPLCDTIKLSTDAIEINQPPCRLHIRVWQRSLKIKPDSLENAALCHSVVRRFSQAILKKQSSMLWSY</sequence>
<comment type="caution">
    <text evidence="1">The sequence shown here is derived from an EMBL/GenBank/DDBJ whole genome shotgun (WGS) entry which is preliminary data.</text>
</comment>
<organism evidence="1 2">
    <name type="scientific">Trichonephila clavipes</name>
    <name type="common">Golden silk orbweaver</name>
    <name type="synonym">Nephila clavipes</name>
    <dbReference type="NCBI Taxonomy" id="2585209"/>
    <lineage>
        <taxon>Eukaryota</taxon>
        <taxon>Metazoa</taxon>
        <taxon>Ecdysozoa</taxon>
        <taxon>Arthropoda</taxon>
        <taxon>Chelicerata</taxon>
        <taxon>Arachnida</taxon>
        <taxon>Araneae</taxon>
        <taxon>Araneomorphae</taxon>
        <taxon>Entelegynae</taxon>
        <taxon>Araneoidea</taxon>
        <taxon>Nephilidae</taxon>
        <taxon>Trichonephila</taxon>
    </lineage>
</organism>
<dbReference type="AlphaFoldDB" id="A0A8X6WAR6"/>
<dbReference type="EMBL" id="BMAU01021394">
    <property type="protein sequence ID" value="GFY30716.1"/>
    <property type="molecule type" value="Genomic_DNA"/>
</dbReference>
<dbReference type="Proteomes" id="UP000887159">
    <property type="component" value="Unassembled WGS sequence"/>
</dbReference>
<name>A0A8X6WAR6_TRICX</name>
<reference evidence="1" key="1">
    <citation type="submission" date="2020-08" db="EMBL/GenBank/DDBJ databases">
        <title>Multicomponent nature underlies the extraordinary mechanical properties of spider dragline silk.</title>
        <authorList>
            <person name="Kono N."/>
            <person name="Nakamura H."/>
            <person name="Mori M."/>
            <person name="Yoshida Y."/>
            <person name="Ohtoshi R."/>
            <person name="Malay A.D."/>
            <person name="Moran D.A.P."/>
            <person name="Tomita M."/>
            <person name="Numata K."/>
            <person name="Arakawa K."/>
        </authorList>
    </citation>
    <scope>NUCLEOTIDE SEQUENCE</scope>
</reference>
<keyword evidence="2" id="KW-1185">Reference proteome</keyword>
<gene>
    <name evidence="1" type="ORF">TNCV_3118761</name>
</gene>